<dbReference type="InterPro" id="IPR007296">
    <property type="entry name" value="DUF403"/>
</dbReference>
<proteinExistence type="predicted"/>
<evidence type="ECO:0000259" key="1">
    <source>
        <dbReference type="Pfam" id="PF04168"/>
    </source>
</evidence>
<dbReference type="InterPro" id="IPR025841">
    <property type="entry name" value="CP_ATPgrasp_2"/>
</dbReference>
<keyword evidence="4" id="KW-1185">Reference proteome</keyword>
<sequence>MDAVSPLDEMVDGAGGFRPQWRSLLGALADLGREALAERAVLLDRFFADEGVTSLLANPAAPDRPAAWRCDPIPLILPPAEFDTLEAGLAQRATLLEAVLQDVYGPQHLLAEGLLPPALVHANPAFLRPCRDPVAGRAGPLLHLYAADLARAPDGAWRVVADRTAVPTGIAHVLENRRALSRHMPEFLRARDLRQHGPFFDIWQDALQRLAPGGAGGNPGVALLTTGHTNPLWFEHVILSRELSCALVEGGDLTVRDGVLYLKTLRGLQRVEVLLRRQDGRMMDPLELESSMAHGVSGLLDAARSGAVKIVNDPGSGFAEAPGLAAFLPALAPRLLGEALLLRGARTLWLGDPAARALVGGDLGPWLVRRAVDGTVPSVRPATLDAAARAALLHRVLAAPQDYAVSEVLAPSVAPCVGPAGLEPRPVMLRVFLVFDGSRWRALQGGLARVMGSGTLSKDVWVPAEEGAAIQGPGGLVVPALAIRRTSGDLPSRVADNFFWLGRYLERLESAARLLRASGSRLARPTPTPRELAELKSLSACLVRAELLDPEVAEGGATGLGSRPLARALVQAMREGGPVLGLVGKVSRMTDLLRDRLTGEMQLALHHGLRDLAALLRPGPAAREEAQGLEQLAEASHAVLSFAATVAGLAAENMVRGGGRLFLDLGRRVERAQAIVAELARVLDQPGAASQPARLEPGLRLALELRDSVITYRSRYLTVLQAAPVLDLVLADEGNPRGLAFQLATARDMLVDLDGDAGSPLAAAADQLLEEARGMVREVATATVQAEAAMRLPPRLRAMEGAMAALSNRIARRYFTLLPAAHSLGPAAPGGRLRGAA</sequence>
<dbReference type="Gene3D" id="3.40.50.11290">
    <property type="match status" value="1"/>
</dbReference>
<dbReference type="PANTHER" id="PTHR34595">
    <property type="entry name" value="BLR5612 PROTEIN"/>
    <property type="match status" value="1"/>
</dbReference>
<reference evidence="4" key="1">
    <citation type="journal article" date="2019" name="Int. J. Syst. Evol. Microbiol.">
        <title>The Global Catalogue of Microorganisms (GCM) 10K type strain sequencing project: providing services to taxonomists for standard genome sequencing and annotation.</title>
        <authorList>
            <consortium name="The Broad Institute Genomics Platform"/>
            <consortium name="The Broad Institute Genome Sequencing Center for Infectious Disease"/>
            <person name="Wu L."/>
            <person name="Ma J."/>
        </authorList>
    </citation>
    <scope>NUCLEOTIDE SEQUENCE [LARGE SCALE GENOMIC DNA]</scope>
    <source>
        <strain evidence="4">CECT 7131</strain>
    </source>
</reference>
<organism evidence="3 4">
    <name type="scientific">Paeniroseomonas aquatica</name>
    <dbReference type="NCBI Taxonomy" id="373043"/>
    <lineage>
        <taxon>Bacteria</taxon>
        <taxon>Pseudomonadati</taxon>
        <taxon>Pseudomonadota</taxon>
        <taxon>Alphaproteobacteria</taxon>
        <taxon>Acetobacterales</taxon>
        <taxon>Acetobacteraceae</taxon>
        <taxon>Paeniroseomonas</taxon>
    </lineage>
</organism>
<gene>
    <name evidence="3" type="ORF">QWZ14_27710</name>
</gene>
<comment type="caution">
    <text evidence="3">The sequence shown here is derived from an EMBL/GenBank/DDBJ whole genome shotgun (WGS) entry which is preliminary data.</text>
</comment>
<dbReference type="PANTHER" id="PTHR34595:SF2">
    <property type="entry name" value="BLR2978 PROTEIN"/>
    <property type="match status" value="1"/>
</dbReference>
<dbReference type="InterPro" id="IPR051680">
    <property type="entry name" value="ATP-dep_Glu-Cys_Ligase-2"/>
</dbReference>
<dbReference type="Pfam" id="PF04168">
    <property type="entry name" value="Alpha-E"/>
    <property type="match status" value="1"/>
</dbReference>
<dbReference type="SUPFAM" id="SSF56059">
    <property type="entry name" value="Glutathione synthetase ATP-binding domain-like"/>
    <property type="match status" value="1"/>
</dbReference>
<feature type="domain" description="Circularly permuted ATP-grasp type 2" evidence="2">
    <location>
        <begin position="74"/>
        <end position="450"/>
    </location>
</feature>
<protein>
    <submittedName>
        <fullName evidence="3">Circularly permuted type 2 ATP-grasp protein</fullName>
    </submittedName>
</protein>
<name>A0ABT8AFQ2_9PROT</name>
<accession>A0ABT8AFQ2</accession>
<dbReference type="RefSeq" id="WP_290320285.1">
    <property type="nucleotide sequence ID" value="NZ_JAUFPN010000204.1"/>
</dbReference>
<feature type="domain" description="DUF403" evidence="1">
    <location>
        <begin position="490"/>
        <end position="815"/>
    </location>
</feature>
<dbReference type="Pfam" id="PF14403">
    <property type="entry name" value="CP_ATPgrasp_2"/>
    <property type="match status" value="1"/>
</dbReference>
<dbReference type="Proteomes" id="UP001529369">
    <property type="component" value="Unassembled WGS sequence"/>
</dbReference>
<evidence type="ECO:0000313" key="3">
    <source>
        <dbReference type="EMBL" id="MDN3568184.1"/>
    </source>
</evidence>
<evidence type="ECO:0000259" key="2">
    <source>
        <dbReference type="Pfam" id="PF14403"/>
    </source>
</evidence>
<evidence type="ECO:0000313" key="4">
    <source>
        <dbReference type="Proteomes" id="UP001529369"/>
    </source>
</evidence>
<dbReference type="EMBL" id="JAUFPN010000204">
    <property type="protein sequence ID" value="MDN3568184.1"/>
    <property type="molecule type" value="Genomic_DNA"/>
</dbReference>